<dbReference type="InterPro" id="IPR022812">
    <property type="entry name" value="Dynamin"/>
</dbReference>
<dbReference type="PRINTS" id="PR00195">
    <property type="entry name" value="DYNAMIN"/>
</dbReference>
<comment type="caution">
    <text evidence="6">The sequence shown here is derived from an EMBL/GenBank/DDBJ whole genome shotgun (WGS) entry which is preliminary data.</text>
</comment>
<dbReference type="PROSITE" id="PS51718">
    <property type="entry name" value="G_DYNAMIN_2"/>
    <property type="match status" value="1"/>
</dbReference>
<dbReference type="SMART" id="SM00053">
    <property type="entry name" value="DYNc"/>
    <property type="match status" value="1"/>
</dbReference>
<dbReference type="Proteomes" id="UP000275385">
    <property type="component" value="Unassembled WGS sequence"/>
</dbReference>
<proteinExistence type="predicted"/>
<dbReference type="PANTHER" id="PTHR11566:SF215">
    <property type="entry name" value="DYNAMIN GTPASE"/>
    <property type="match status" value="1"/>
</dbReference>
<dbReference type="GO" id="GO:0005874">
    <property type="term" value="C:microtubule"/>
    <property type="evidence" value="ECO:0007669"/>
    <property type="project" value="TreeGrafter"/>
</dbReference>
<dbReference type="GO" id="GO:0005525">
    <property type="term" value="F:GTP binding"/>
    <property type="evidence" value="ECO:0007669"/>
    <property type="project" value="InterPro"/>
</dbReference>
<feature type="domain" description="GED" evidence="4">
    <location>
        <begin position="670"/>
        <end position="765"/>
    </location>
</feature>
<feature type="region of interest" description="Disordered" evidence="3">
    <location>
        <begin position="446"/>
        <end position="488"/>
    </location>
</feature>
<feature type="compositionally biased region" description="Acidic residues" evidence="3">
    <location>
        <begin position="464"/>
        <end position="480"/>
    </location>
</feature>
<dbReference type="GO" id="GO:0000266">
    <property type="term" value="P:mitochondrial fission"/>
    <property type="evidence" value="ECO:0007669"/>
    <property type="project" value="TreeGrafter"/>
</dbReference>
<dbReference type="Gene3D" id="1.20.120.1240">
    <property type="entry name" value="Dynamin, middle domain"/>
    <property type="match status" value="1"/>
</dbReference>
<sequence>MAEPPAAKRVKLSPDQDKGLGDHTLLAKIDKLRALNISTEVPLPQLIVVGDQSSGKSSVLESLTGFAFPRGAGLCTRYATQITCRRDDDEYTDISIIPRASANDAVTTRLRAFKRRVTGTQARENLAEVFQEANREMGLRDITSDDNTKSTLPTFSKHILKIEICGRKESHLTVIDVPGIIRNETPGLTTEADIKLIENMVKKYMKDSRTIILAVIPCNTDIATQGILKLAKAADPDGIRTMGVLTKPDLAIGRIAKQAVTDLVLGKRHDLTLGYCVVKNRDADDDQSTLEQSQERESAFFLDDPWSAIAETGRTGIVALRQRLRDILSSITKLEFPAVKFEIAKLHDMSLTQLNRLGPPRSDSHCQRTYLCKLSSEFQRIVGSALDATYARDGVFQVDPKLRLITRVIEENEAFSEIFWEKGHTWNFAPGTAENDDEPEQFLAEESDYSDEEGQVGPSKDPNEFSDSEDANEKDEEDNALSDSSHNSDDIADLVSIVPDYKWPDDPASQPSNILGRIRKVYRENRGPELGTFGGSVLNTVFKEQTKNWRDIVYRHLDDIIQLIHRFIRRILSSVITDESVRKALWEDVLAEKIFAAYKRAADHAQFLLDIELKTAPYTYNTYFASNLNKLREQRYRKAFQALAKNHRSTVTFDDFRTANAIKNNAEQVVEEIHDIVYSYYKVSRKRFVDNICQQVIGHCLVSGGRDGVGRDKSPLMIFDPDLVMKFTDEELESIAGEDQTTRQRRDALNAKISKLEGALRELRR</sequence>
<evidence type="ECO:0000313" key="7">
    <source>
        <dbReference type="Proteomes" id="UP000275385"/>
    </source>
</evidence>
<dbReference type="GO" id="GO:0016020">
    <property type="term" value="C:membrane"/>
    <property type="evidence" value="ECO:0007669"/>
    <property type="project" value="TreeGrafter"/>
</dbReference>
<keyword evidence="2" id="KW-0342">GTP-binding</keyword>
<dbReference type="PANTHER" id="PTHR11566">
    <property type="entry name" value="DYNAMIN"/>
    <property type="match status" value="1"/>
</dbReference>
<name>A0A420YE75_9PEZI</name>
<evidence type="ECO:0000256" key="1">
    <source>
        <dbReference type="ARBA" id="ARBA00022741"/>
    </source>
</evidence>
<evidence type="ECO:0000256" key="3">
    <source>
        <dbReference type="SAM" id="MobiDB-lite"/>
    </source>
</evidence>
<dbReference type="GO" id="GO:0008017">
    <property type="term" value="F:microtubule binding"/>
    <property type="evidence" value="ECO:0007669"/>
    <property type="project" value="TreeGrafter"/>
</dbReference>
<dbReference type="GO" id="GO:0006897">
    <property type="term" value="P:endocytosis"/>
    <property type="evidence" value="ECO:0007669"/>
    <property type="project" value="TreeGrafter"/>
</dbReference>
<dbReference type="InterPro" id="IPR001401">
    <property type="entry name" value="Dynamin_GTPase"/>
</dbReference>
<dbReference type="InterPro" id="IPR020850">
    <property type="entry name" value="GED_dom"/>
</dbReference>
<dbReference type="GO" id="GO:0016559">
    <property type="term" value="P:peroxisome fission"/>
    <property type="evidence" value="ECO:0007669"/>
    <property type="project" value="TreeGrafter"/>
</dbReference>
<dbReference type="GO" id="GO:0003924">
    <property type="term" value="F:GTPase activity"/>
    <property type="evidence" value="ECO:0007669"/>
    <property type="project" value="InterPro"/>
</dbReference>
<dbReference type="GO" id="GO:0048312">
    <property type="term" value="P:intracellular distribution of mitochondria"/>
    <property type="evidence" value="ECO:0007669"/>
    <property type="project" value="TreeGrafter"/>
</dbReference>
<reference evidence="6 7" key="1">
    <citation type="submission" date="2018-08" db="EMBL/GenBank/DDBJ databases">
        <title>Draft genome of the lignicolous fungus Coniochaeta pulveracea.</title>
        <authorList>
            <person name="Borstlap C.J."/>
            <person name="De Witt R.N."/>
            <person name="Botha A."/>
            <person name="Volschenk H."/>
        </authorList>
    </citation>
    <scope>NUCLEOTIDE SEQUENCE [LARGE SCALE GENOMIC DNA]</scope>
    <source>
        <strain evidence="6 7">CAB683</strain>
    </source>
</reference>
<evidence type="ECO:0000256" key="2">
    <source>
        <dbReference type="ARBA" id="ARBA00023134"/>
    </source>
</evidence>
<dbReference type="AlphaFoldDB" id="A0A420YE75"/>
<feature type="domain" description="Dynamin-type G" evidence="5">
    <location>
        <begin position="40"/>
        <end position="337"/>
    </location>
</feature>
<dbReference type="InterPro" id="IPR000375">
    <property type="entry name" value="Dynamin_stalk"/>
</dbReference>
<evidence type="ECO:0000259" key="5">
    <source>
        <dbReference type="PROSITE" id="PS51718"/>
    </source>
</evidence>
<dbReference type="EMBL" id="QVQW01000015">
    <property type="protein sequence ID" value="RKU46222.1"/>
    <property type="molecule type" value="Genomic_DNA"/>
</dbReference>
<dbReference type="PROSITE" id="PS51388">
    <property type="entry name" value="GED"/>
    <property type="match status" value="1"/>
</dbReference>
<dbReference type="Pfam" id="PF00350">
    <property type="entry name" value="Dynamin_N"/>
    <property type="match status" value="1"/>
</dbReference>
<dbReference type="OrthoDB" id="415706at2759"/>
<gene>
    <name evidence="6" type="ORF">DL546_003795</name>
</gene>
<dbReference type="InterPro" id="IPR045063">
    <property type="entry name" value="Dynamin_N"/>
</dbReference>
<dbReference type="STRING" id="177199.A0A420YE75"/>
<accession>A0A420YE75</accession>
<keyword evidence="1" id="KW-0547">Nucleotide-binding</keyword>
<dbReference type="Pfam" id="PF01031">
    <property type="entry name" value="Dynamin_M"/>
    <property type="match status" value="1"/>
</dbReference>
<evidence type="ECO:0000259" key="4">
    <source>
        <dbReference type="PROSITE" id="PS51388"/>
    </source>
</evidence>
<dbReference type="SUPFAM" id="SSF52540">
    <property type="entry name" value="P-loop containing nucleoside triphosphate hydrolases"/>
    <property type="match status" value="1"/>
</dbReference>
<organism evidence="6 7">
    <name type="scientific">Coniochaeta pulveracea</name>
    <dbReference type="NCBI Taxonomy" id="177199"/>
    <lineage>
        <taxon>Eukaryota</taxon>
        <taxon>Fungi</taxon>
        <taxon>Dikarya</taxon>
        <taxon>Ascomycota</taxon>
        <taxon>Pezizomycotina</taxon>
        <taxon>Sordariomycetes</taxon>
        <taxon>Sordariomycetidae</taxon>
        <taxon>Coniochaetales</taxon>
        <taxon>Coniochaetaceae</taxon>
        <taxon>Coniochaeta</taxon>
    </lineage>
</organism>
<dbReference type="Gene3D" id="3.40.50.300">
    <property type="entry name" value="P-loop containing nucleotide triphosphate hydrolases"/>
    <property type="match status" value="1"/>
</dbReference>
<dbReference type="InterPro" id="IPR027417">
    <property type="entry name" value="P-loop_NTPase"/>
</dbReference>
<evidence type="ECO:0000313" key="6">
    <source>
        <dbReference type="EMBL" id="RKU46222.1"/>
    </source>
</evidence>
<keyword evidence="7" id="KW-1185">Reference proteome</keyword>
<evidence type="ECO:0008006" key="8">
    <source>
        <dbReference type="Google" id="ProtNLM"/>
    </source>
</evidence>
<protein>
    <recommendedName>
        <fullName evidence="8">GED domain-containing protein</fullName>
    </recommendedName>
</protein>
<dbReference type="CDD" id="cd08771">
    <property type="entry name" value="DLP_1"/>
    <property type="match status" value="1"/>
</dbReference>
<dbReference type="InterPro" id="IPR030381">
    <property type="entry name" value="G_DYNAMIN_dom"/>
</dbReference>
<dbReference type="GO" id="GO:0005739">
    <property type="term" value="C:mitochondrion"/>
    <property type="evidence" value="ECO:0007669"/>
    <property type="project" value="TreeGrafter"/>
</dbReference>